<keyword evidence="3" id="KW-0812">Transmembrane</keyword>
<accession>A0A9P5L3D3</accession>
<reference evidence="4" key="1">
    <citation type="submission" date="2020-02" db="EMBL/GenBank/DDBJ databases">
        <authorList>
            <person name="Lichtner F.J."/>
        </authorList>
    </citation>
    <scope>NUCLEOTIDE SEQUENCE</scope>
    <source>
        <strain evidence="4">G10</strain>
    </source>
</reference>
<feature type="transmembrane region" description="Helical" evidence="3">
    <location>
        <begin position="504"/>
        <end position="527"/>
    </location>
</feature>
<evidence type="ECO:0000256" key="2">
    <source>
        <dbReference type="ARBA" id="ARBA00022679"/>
    </source>
</evidence>
<dbReference type="CDD" id="cd03784">
    <property type="entry name" value="GT1_Gtf-like"/>
    <property type="match status" value="1"/>
</dbReference>
<dbReference type="EMBL" id="JAAOZQ010000050">
    <property type="protein sequence ID" value="KAF7522740.1"/>
    <property type="molecule type" value="Genomic_DNA"/>
</dbReference>
<dbReference type="InterPro" id="IPR050271">
    <property type="entry name" value="UDP-glycosyltransferase"/>
</dbReference>
<dbReference type="Pfam" id="PF00201">
    <property type="entry name" value="UDPGT"/>
    <property type="match status" value="1"/>
</dbReference>
<protein>
    <recommendedName>
        <fullName evidence="6">UDP-glucoronosyl and UDP-glucosyl transferase</fullName>
    </recommendedName>
</protein>
<gene>
    <name evidence="4" type="ORF">PCG10_007254</name>
</gene>
<keyword evidence="3" id="KW-1133">Transmembrane helix</keyword>
<dbReference type="PANTHER" id="PTHR48043">
    <property type="entry name" value="EG:EG0003.4 PROTEIN-RELATED"/>
    <property type="match status" value="1"/>
</dbReference>
<evidence type="ECO:0000313" key="4">
    <source>
        <dbReference type="EMBL" id="KAF7522740.1"/>
    </source>
</evidence>
<keyword evidence="5" id="KW-1185">Reference proteome</keyword>
<evidence type="ECO:0008006" key="6">
    <source>
        <dbReference type="Google" id="ProtNLM"/>
    </source>
</evidence>
<evidence type="ECO:0000313" key="5">
    <source>
        <dbReference type="Proteomes" id="UP000701341"/>
    </source>
</evidence>
<dbReference type="GO" id="GO:0008194">
    <property type="term" value="F:UDP-glycosyltransferase activity"/>
    <property type="evidence" value="ECO:0007669"/>
    <property type="project" value="InterPro"/>
</dbReference>
<keyword evidence="3" id="KW-0472">Membrane</keyword>
<dbReference type="Gene3D" id="3.40.50.2000">
    <property type="entry name" value="Glycogen Phosphorylase B"/>
    <property type="match status" value="2"/>
</dbReference>
<evidence type="ECO:0000256" key="3">
    <source>
        <dbReference type="SAM" id="Phobius"/>
    </source>
</evidence>
<dbReference type="InterPro" id="IPR002213">
    <property type="entry name" value="UDP_glucos_trans"/>
</dbReference>
<dbReference type="AlphaFoldDB" id="A0A9P5L3D3"/>
<sequence length="556" mass="62353">MSQSQVHPSRKILLVVTTGGFTHAAPVLEIGRVLADRGHEIEFATLEGQEGWVKSGYDFVTKLHRLGPGPTAEQLDGHYRRMQAWDISKGIGQAMGSKYLFDSFWPQTYHGLKKIMDDPVTRPDMIIADFFVEAASDIHFEYKFPVAIVAPNMPVFQLPCSYIPGQPGFQLPGTMTSEDAPMWLRIMNEIFFVPDLPAIIRAGKWSQKMRSDNGVFHPPHKPSKPDYLFFVNSFFGLEIPRDLPPTAAPVGPLLSPTYQPLDQECGAFLASHRSVLYIALGTHIILPHEDAAKILDGVNRLKEDGLIDGVIWAMGKTCRADLDRSASFPFKTGDLKETTLGDLLDNKHPDWVFPFFAPQRAILDSESTKLYFTHGGGSSANEGLYHGKPMLSMGIFSDQIANSTRLVAGGVAESLNKFDFTSDEIYDKAKKILSSEKETYSQNVLRLQRIAHVASRRKYHAADLIEELMYDNELRFKYGKELRPMHLQTADMRMSAFKAKNWDLYAVSGFALAAVVGSTWIAGHFAWRYRGSMIGQVRSIALASWETLKYTFNKFV</sequence>
<dbReference type="PANTHER" id="PTHR48043:SF145">
    <property type="entry name" value="FI06409P-RELATED"/>
    <property type="match status" value="1"/>
</dbReference>
<keyword evidence="1" id="KW-0328">Glycosyltransferase</keyword>
<proteinExistence type="predicted"/>
<comment type="caution">
    <text evidence="4">The sequence shown here is derived from an EMBL/GenBank/DDBJ whole genome shotgun (WGS) entry which is preliminary data.</text>
</comment>
<evidence type="ECO:0000256" key="1">
    <source>
        <dbReference type="ARBA" id="ARBA00022676"/>
    </source>
</evidence>
<name>A0A9P5L3D3_PENCR</name>
<organism evidence="4 5">
    <name type="scientific">Penicillium crustosum</name>
    <name type="common">Blue mold fungus</name>
    <dbReference type="NCBI Taxonomy" id="36656"/>
    <lineage>
        <taxon>Eukaryota</taxon>
        <taxon>Fungi</taxon>
        <taxon>Dikarya</taxon>
        <taxon>Ascomycota</taxon>
        <taxon>Pezizomycotina</taxon>
        <taxon>Eurotiomycetes</taxon>
        <taxon>Eurotiomycetidae</taxon>
        <taxon>Eurotiales</taxon>
        <taxon>Aspergillaceae</taxon>
        <taxon>Penicillium</taxon>
    </lineage>
</organism>
<keyword evidence="2" id="KW-0808">Transferase</keyword>
<dbReference type="SUPFAM" id="SSF53756">
    <property type="entry name" value="UDP-Glycosyltransferase/glycogen phosphorylase"/>
    <property type="match status" value="1"/>
</dbReference>
<dbReference type="Proteomes" id="UP000701341">
    <property type="component" value="Unassembled WGS sequence"/>
</dbReference>